<evidence type="ECO:0000313" key="4">
    <source>
        <dbReference type="EMBL" id="VFT96021.1"/>
    </source>
</evidence>
<sequence>MVASEEGHLDVVRVLVDAGSSLALCNNVNFNVIIVFQTLVPQDGNTAKDIATKKGHLEIAAYLDEAVAHRSTSVVNALNTPTNNSPDPTPTNQTESEVEPEADPALHSSDQNAQLLTTAFSMLGEASPEALSLAFGATLIPNLAQNPNFVAYIQDYNFLNLLLSLQTDVQNVRRSLGDPRICQVTLIIFQLGQPSPVNVVEKYLLGTNQHRTII</sequence>
<dbReference type="Gene3D" id="1.25.40.20">
    <property type="entry name" value="Ankyrin repeat-containing domain"/>
    <property type="match status" value="1"/>
</dbReference>
<protein>
    <submittedName>
        <fullName evidence="4">Aste57867_19302 protein</fullName>
    </submittedName>
</protein>
<dbReference type="InterPro" id="IPR002110">
    <property type="entry name" value="Ankyrin_rpt"/>
</dbReference>
<dbReference type="AlphaFoldDB" id="A0A485LDN5"/>
<organism evidence="4 5">
    <name type="scientific">Aphanomyces stellatus</name>
    <dbReference type="NCBI Taxonomy" id="120398"/>
    <lineage>
        <taxon>Eukaryota</taxon>
        <taxon>Sar</taxon>
        <taxon>Stramenopiles</taxon>
        <taxon>Oomycota</taxon>
        <taxon>Saprolegniomycetes</taxon>
        <taxon>Saprolegniales</taxon>
        <taxon>Verrucalvaceae</taxon>
        <taxon>Aphanomyces</taxon>
    </lineage>
</organism>
<keyword evidence="1" id="KW-0040">ANK repeat</keyword>
<dbReference type="Proteomes" id="UP000332933">
    <property type="component" value="Unassembled WGS sequence"/>
</dbReference>
<evidence type="ECO:0000313" key="3">
    <source>
        <dbReference type="EMBL" id="KAF0689227.1"/>
    </source>
</evidence>
<feature type="repeat" description="ANK" evidence="1">
    <location>
        <begin position="1"/>
        <end position="27"/>
    </location>
</feature>
<dbReference type="InterPro" id="IPR036770">
    <property type="entry name" value="Ankyrin_rpt-contain_sf"/>
</dbReference>
<accession>A0A485LDN5</accession>
<evidence type="ECO:0000313" key="5">
    <source>
        <dbReference type="Proteomes" id="UP000332933"/>
    </source>
</evidence>
<dbReference type="Gene3D" id="1.10.260.100">
    <property type="match status" value="1"/>
</dbReference>
<dbReference type="SUPFAM" id="SSF48403">
    <property type="entry name" value="Ankyrin repeat"/>
    <property type="match status" value="1"/>
</dbReference>
<reference evidence="3" key="2">
    <citation type="submission" date="2019-06" db="EMBL/GenBank/DDBJ databases">
        <title>Genomics analysis of Aphanomyces spp. identifies a new class of oomycete effector associated with host adaptation.</title>
        <authorList>
            <person name="Gaulin E."/>
        </authorList>
    </citation>
    <scope>NUCLEOTIDE SEQUENCE</scope>
    <source>
        <strain evidence="3">CBS 578.67</strain>
    </source>
</reference>
<feature type="region of interest" description="Disordered" evidence="2">
    <location>
        <begin position="77"/>
        <end position="106"/>
    </location>
</feature>
<feature type="compositionally biased region" description="Low complexity" evidence="2">
    <location>
        <begin position="79"/>
        <end position="92"/>
    </location>
</feature>
<evidence type="ECO:0000256" key="2">
    <source>
        <dbReference type="SAM" id="MobiDB-lite"/>
    </source>
</evidence>
<keyword evidence="5" id="KW-1185">Reference proteome</keyword>
<name>A0A485LDN5_9STRA</name>
<gene>
    <name evidence="4" type="primary">Aste57867_19302</name>
    <name evidence="3" type="ORF">As57867_019238</name>
    <name evidence="4" type="ORF">ASTE57867_19302</name>
</gene>
<dbReference type="EMBL" id="CAADRA010006513">
    <property type="protein sequence ID" value="VFT96021.1"/>
    <property type="molecule type" value="Genomic_DNA"/>
</dbReference>
<proteinExistence type="predicted"/>
<dbReference type="PROSITE" id="PS50088">
    <property type="entry name" value="ANK_REPEAT"/>
    <property type="match status" value="1"/>
</dbReference>
<evidence type="ECO:0000256" key="1">
    <source>
        <dbReference type="PROSITE-ProRule" id="PRU00023"/>
    </source>
</evidence>
<reference evidence="4 5" key="1">
    <citation type="submission" date="2019-03" db="EMBL/GenBank/DDBJ databases">
        <authorList>
            <person name="Gaulin E."/>
            <person name="Dumas B."/>
        </authorList>
    </citation>
    <scope>NUCLEOTIDE SEQUENCE [LARGE SCALE GENOMIC DNA]</scope>
    <source>
        <strain evidence="4">CBS 568.67</strain>
    </source>
</reference>
<dbReference type="EMBL" id="VJMH01006492">
    <property type="protein sequence ID" value="KAF0689227.1"/>
    <property type="molecule type" value="Genomic_DNA"/>
</dbReference>